<reference evidence="2 4" key="3">
    <citation type="journal article" date="2015" name="BMC Genomics">
        <title>The completed genome sequence of the pathogenic ascomycete fungus Fusarium graminearum.</title>
        <authorList>
            <person name="King R."/>
            <person name="Urban M."/>
            <person name="Hammond-Kosack M.C."/>
            <person name="Hassani-Pak K."/>
            <person name="Hammond-Kosack K.E."/>
        </authorList>
    </citation>
    <scope>NUCLEOTIDE SEQUENCE [LARGE SCALE GENOMIC DNA]</scope>
    <source>
        <strain evidence="4">ATCC MYA-4620 / CBS 123657 / FGSC 9075 / NRRL 31084 / PH-1</strain>
        <strain evidence="2">PH-1</strain>
    </source>
</reference>
<reference evidence="3 4" key="1">
    <citation type="journal article" date="2007" name="Science">
        <title>The Fusarium graminearum genome reveals a link between localized polymorphism and pathogen specialization.</title>
        <authorList>
            <person name="Cuomo C.A."/>
            <person name="Gueldener U."/>
            <person name="Xu J.-R."/>
            <person name="Trail F."/>
            <person name="Turgeon B.G."/>
            <person name="Di Pietro A."/>
            <person name="Walton J.D."/>
            <person name="Ma L.-J."/>
            <person name="Baker S.E."/>
            <person name="Rep M."/>
            <person name="Adam G."/>
            <person name="Antoniw J."/>
            <person name="Baldwin T."/>
            <person name="Calvo S.E."/>
            <person name="Chang Y.-L."/>
            <person name="DeCaprio D."/>
            <person name="Gale L.R."/>
            <person name="Gnerre S."/>
            <person name="Goswami R.S."/>
            <person name="Hammond-Kosack K."/>
            <person name="Harris L.J."/>
            <person name="Hilburn K."/>
            <person name="Kennell J.C."/>
            <person name="Kroken S."/>
            <person name="Magnuson J.K."/>
            <person name="Mannhaupt G."/>
            <person name="Mauceli E.W."/>
            <person name="Mewes H.-W."/>
            <person name="Mitterbauer R."/>
            <person name="Muehlbauer G."/>
            <person name="Muensterkoetter M."/>
            <person name="Nelson D."/>
            <person name="O'Donnell K."/>
            <person name="Ouellet T."/>
            <person name="Qi W."/>
            <person name="Quesneville H."/>
            <person name="Roncero M.I.G."/>
            <person name="Seong K.-Y."/>
            <person name="Tetko I.V."/>
            <person name="Urban M."/>
            <person name="Waalwijk C."/>
            <person name="Ward T.J."/>
            <person name="Yao J."/>
            <person name="Birren B.W."/>
            <person name="Kistler H.C."/>
        </authorList>
    </citation>
    <scope>NUCLEOTIDE SEQUENCE [LARGE SCALE GENOMIC DNA]</scope>
    <source>
        <strain evidence="4">ATCC MYA-4620 / CBS 123657 / FGSC 9075 / NRRL 31084 / PH-1</strain>
        <strain evidence="3">PH-1 / ATCC MYA-4620 / FGSC 9075 / NRRL 31084</strain>
    </source>
</reference>
<feature type="region of interest" description="Disordered" evidence="1">
    <location>
        <begin position="74"/>
        <end position="130"/>
    </location>
</feature>
<protein>
    <submittedName>
        <fullName evidence="2">Chromosome 3, complete genome</fullName>
    </submittedName>
</protein>
<accession>A0A098E234</accession>
<reference evidence="3" key="4">
    <citation type="submission" date="2017-01" db="UniProtKB">
        <authorList>
            <consortium name="EnsemblFungi"/>
        </authorList>
    </citation>
    <scope>IDENTIFICATION</scope>
    <source>
        <strain evidence="3">PH-1 / ATCC MYA-4620 / FGSC 9075 / NRRL 31084</strain>
    </source>
</reference>
<evidence type="ECO:0000313" key="2">
    <source>
        <dbReference type="EMBL" id="CEF88160.1"/>
    </source>
</evidence>
<dbReference type="VEuPathDB" id="FungiDB:FGRAMPH1_01G20035"/>
<sequence>MMKSTTLANTKAVHTDGAIMETLHEDLFRDVDAEDEADLYDQMPDSSCTGPRKSCARCQELGRRCYRCRRNKNTRIDETPPKKSSLELILGSAASRRRSPIDETPREPTRTTKDTPTRARPQEATRDTRTTYSERTYTCHSTYCSEYDSWSRSTTRASTEGRAGQNVDMRPVDAGAAAILAPDLAIVTIGMQKNLSAVRVIVDQMFSSRSSKPVPAGNYSQQNAMLRSLRKVVVPITMSTDTWEDRSRILRAATLAGGYLPRTSHSKMSR</sequence>
<keyword evidence="4" id="KW-1185">Reference proteome</keyword>
<name>I1RQH9_GIBZE</name>
<dbReference type="EMBL" id="HG970334">
    <property type="protein sequence ID" value="CEF88160.1"/>
    <property type="molecule type" value="Genomic_DNA"/>
</dbReference>
<reference evidence="3 4" key="2">
    <citation type="journal article" date="2010" name="Nature">
        <title>Comparative genomics reveals mobile pathogenicity chromosomes in Fusarium.</title>
        <authorList>
            <person name="Ma L.J."/>
            <person name="van der Does H.C."/>
            <person name="Borkovich K.A."/>
            <person name="Coleman J.J."/>
            <person name="Daboussi M.J."/>
            <person name="Di Pietro A."/>
            <person name="Dufresne M."/>
            <person name="Freitag M."/>
            <person name="Grabherr M."/>
            <person name="Henrissat B."/>
            <person name="Houterman P.M."/>
            <person name="Kang S."/>
            <person name="Shim W.B."/>
            <person name="Woloshuk C."/>
            <person name="Xie X."/>
            <person name="Xu J.R."/>
            <person name="Antoniw J."/>
            <person name="Baker S.E."/>
            <person name="Bluhm B.H."/>
            <person name="Breakspear A."/>
            <person name="Brown D.W."/>
            <person name="Butchko R.A."/>
            <person name="Chapman S."/>
            <person name="Coulson R."/>
            <person name="Coutinho P.M."/>
            <person name="Danchin E.G."/>
            <person name="Diener A."/>
            <person name="Gale L.R."/>
            <person name="Gardiner D.M."/>
            <person name="Goff S."/>
            <person name="Hammond-Kosack K.E."/>
            <person name="Hilburn K."/>
            <person name="Hua-Van A."/>
            <person name="Jonkers W."/>
            <person name="Kazan K."/>
            <person name="Kodira C.D."/>
            <person name="Koehrsen M."/>
            <person name="Kumar L."/>
            <person name="Lee Y.H."/>
            <person name="Li L."/>
            <person name="Manners J.M."/>
            <person name="Miranda-Saavedra D."/>
            <person name="Mukherjee M."/>
            <person name="Park G."/>
            <person name="Park J."/>
            <person name="Park S.Y."/>
            <person name="Proctor R.H."/>
            <person name="Regev A."/>
            <person name="Ruiz-Roldan M.C."/>
            <person name="Sain D."/>
            <person name="Sakthikumar S."/>
            <person name="Sykes S."/>
            <person name="Schwartz D.C."/>
            <person name="Turgeon B.G."/>
            <person name="Wapinski I."/>
            <person name="Yoder O."/>
            <person name="Young S."/>
            <person name="Zeng Q."/>
            <person name="Zhou S."/>
            <person name="Galagan J."/>
            <person name="Cuomo C.A."/>
            <person name="Kistler H.C."/>
            <person name="Rep M."/>
        </authorList>
    </citation>
    <scope>GENOME REANNOTATION</scope>
    <source>
        <strain evidence="4">ATCC MYA-4620 / CBS 123657 / FGSC 9075 / NRRL 31084 / PH-1</strain>
        <strain evidence="3">PH-1 / ATCC MYA-4620 / FGSC 9075 / NRRL 31084</strain>
    </source>
</reference>
<dbReference type="AlphaFoldDB" id="I1RQH9"/>
<feature type="compositionally biased region" description="Basic and acidic residues" evidence="1">
    <location>
        <begin position="74"/>
        <end position="85"/>
    </location>
</feature>
<dbReference type="HOGENOM" id="CLU_090056_0_0_1"/>
<evidence type="ECO:0000313" key="4">
    <source>
        <dbReference type="Proteomes" id="UP000070720"/>
    </source>
</evidence>
<dbReference type="OrthoDB" id="5038024at2759"/>
<evidence type="ECO:0000313" key="3">
    <source>
        <dbReference type="EnsemblFungi" id="CEF88160"/>
    </source>
</evidence>
<organism evidence="2 4">
    <name type="scientific">Gibberella zeae (strain ATCC MYA-4620 / CBS 123657 / FGSC 9075 / NRRL 31084 / PH-1)</name>
    <name type="common">Wheat head blight fungus</name>
    <name type="synonym">Fusarium graminearum</name>
    <dbReference type="NCBI Taxonomy" id="229533"/>
    <lineage>
        <taxon>Eukaryota</taxon>
        <taxon>Fungi</taxon>
        <taxon>Dikarya</taxon>
        <taxon>Ascomycota</taxon>
        <taxon>Pezizomycotina</taxon>
        <taxon>Sordariomycetes</taxon>
        <taxon>Hypocreomycetidae</taxon>
        <taxon>Hypocreales</taxon>
        <taxon>Nectriaceae</taxon>
        <taxon>Fusarium</taxon>
    </lineage>
</organism>
<proteinExistence type="predicted"/>
<dbReference type="EnsemblFungi" id="CEF88160">
    <property type="protein sequence ID" value="CEF88160"/>
    <property type="gene ID" value="FGRRES_06323"/>
</dbReference>
<dbReference type="RefSeq" id="XP_011324978.1">
    <property type="nucleotide sequence ID" value="XM_011326676.1"/>
</dbReference>
<gene>
    <name evidence="3" type="primary">FG06323.1</name>
    <name evidence="2" type="ORF">FGRAMPH1_01T20035</name>
</gene>
<accession>I1RQH9</accession>
<evidence type="ECO:0000256" key="1">
    <source>
        <dbReference type="SAM" id="MobiDB-lite"/>
    </source>
</evidence>
<dbReference type="InParanoid" id="I1RQH9"/>
<feature type="compositionally biased region" description="Basic and acidic residues" evidence="1">
    <location>
        <begin position="99"/>
        <end position="129"/>
    </location>
</feature>
<dbReference type="KEGG" id="fgr:FGSG_06323"/>
<dbReference type="Proteomes" id="UP000070720">
    <property type="component" value="Chromosome 3"/>
</dbReference>